<name>A0A835ZDT7_9STRA</name>
<proteinExistence type="predicted"/>
<feature type="compositionally biased region" description="Low complexity" evidence="1">
    <location>
        <begin position="97"/>
        <end position="108"/>
    </location>
</feature>
<dbReference type="AlphaFoldDB" id="A0A835ZDT7"/>
<evidence type="ECO:0000313" key="2">
    <source>
        <dbReference type="EMBL" id="KAG5190484.1"/>
    </source>
</evidence>
<sequence>MQACPTGSHIMKQRLILRGQQHPSARSHCHMLQLSFTAPAAGSFDRHTQQTLKGEHGRELEGAVTRISAQQRAQGGKSRRRQAHAPGTLHALLPARAPSPAAAPSSSSSPPPPLRSSCTDAAVLERRCCRDARGGVCSDRRRPSAASSSGGDCEHMRTRTSAAAASASARRFSRRVACAAERAAANVACISGGTAVHHSTLHAYLLELVPQPFRFGLRLRTARLRSNQPLLLLPP</sequence>
<evidence type="ECO:0000256" key="1">
    <source>
        <dbReference type="SAM" id="MobiDB-lite"/>
    </source>
</evidence>
<reference evidence="2" key="1">
    <citation type="submission" date="2021-02" db="EMBL/GenBank/DDBJ databases">
        <title>First Annotated Genome of the Yellow-green Alga Tribonema minus.</title>
        <authorList>
            <person name="Mahan K.M."/>
        </authorList>
    </citation>
    <scope>NUCLEOTIDE SEQUENCE</scope>
    <source>
        <strain evidence="2">UTEX B ZZ1240</strain>
    </source>
</reference>
<dbReference type="EMBL" id="JAFCMP010000034">
    <property type="protein sequence ID" value="KAG5190484.1"/>
    <property type="molecule type" value="Genomic_DNA"/>
</dbReference>
<dbReference type="Proteomes" id="UP000664859">
    <property type="component" value="Unassembled WGS sequence"/>
</dbReference>
<evidence type="ECO:0000313" key="3">
    <source>
        <dbReference type="Proteomes" id="UP000664859"/>
    </source>
</evidence>
<accession>A0A835ZDT7</accession>
<protein>
    <submittedName>
        <fullName evidence="2">Uncharacterized protein</fullName>
    </submittedName>
</protein>
<organism evidence="2 3">
    <name type="scientific">Tribonema minus</name>
    <dbReference type="NCBI Taxonomy" id="303371"/>
    <lineage>
        <taxon>Eukaryota</taxon>
        <taxon>Sar</taxon>
        <taxon>Stramenopiles</taxon>
        <taxon>Ochrophyta</taxon>
        <taxon>PX clade</taxon>
        <taxon>Xanthophyceae</taxon>
        <taxon>Tribonematales</taxon>
        <taxon>Tribonemataceae</taxon>
        <taxon>Tribonema</taxon>
    </lineage>
</organism>
<feature type="region of interest" description="Disordered" evidence="1">
    <location>
        <begin position="135"/>
        <end position="157"/>
    </location>
</feature>
<feature type="region of interest" description="Disordered" evidence="1">
    <location>
        <begin position="97"/>
        <end position="117"/>
    </location>
</feature>
<gene>
    <name evidence="2" type="ORF">JKP88DRAFT_298789</name>
</gene>
<comment type="caution">
    <text evidence="2">The sequence shown here is derived from an EMBL/GenBank/DDBJ whole genome shotgun (WGS) entry which is preliminary data.</text>
</comment>
<keyword evidence="3" id="KW-1185">Reference proteome</keyword>